<feature type="domain" description="LysM" evidence="3">
    <location>
        <begin position="100"/>
        <end position="156"/>
    </location>
</feature>
<evidence type="ECO:0000313" key="5">
    <source>
        <dbReference type="Proteomes" id="UP000620591"/>
    </source>
</evidence>
<evidence type="ECO:0000313" key="4">
    <source>
        <dbReference type="EMBL" id="MBC9225758.1"/>
    </source>
</evidence>
<organism evidence="4 5">
    <name type="scientific">Aeromicrobium senzhongii</name>
    <dbReference type="NCBI Taxonomy" id="2663859"/>
    <lineage>
        <taxon>Bacteria</taxon>
        <taxon>Bacillati</taxon>
        <taxon>Actinomycetota</taxon>
        <taxon>Actinomycetes</taxon>
        <taxon>Propionibacteriales</taxon>
        <taxon>Nocardioidaceae</taxon>
        <taxon>Aeromicrobium</taxon>
    </lineage>
</organism>
<keyword evidence="2" id="KW-1133">Transmembrane helix</keyword>
<dbReference type="CDD" id="cd00118">
    <property type="entry name" value="LysM"/>
    <property type="match status" value="1"/>
</dbReference>
<proteinExistence type="predicted"/>
<accession>A0A8I0K0G3</accession>
<keyword evidence="2" id="KW-0812">Transmembrane</keyword>
<evidence type="ECO:0000259" key="3">
    <source>
        <dbReference type="PROSITE" id="PS51782"/>
    </source>
</evidence>
<dbReference type="PROSITE" id="PS51782">
    <property type="entry name" value="LYSM"/>
    <property type="match status" value="1"/>
</dbReference>
<feature type="transmembrane region" description="Helical" evidence="2">
    <location>
        <begin position="12"/>
        <end position="37"/>
    </location>
</feature>
<feature type="region of interest" description="Disordered" evidence="1">
    <location>
        <begin position="115"/>
        <end position="160"/>
    </location>
</feature>
<name>A0A8I0K0G3_9ACTN</name>
<dbReference type="Proteomes" id="UP000620591">
    <property type="component" value="Unassembled WGS sequence"/>
</dbReference>
<sequence>MVDLSTVGWESALRWLLAAALAAWALWWLLGLALVLVDRRLAARLGPPVLRALLVTGAVVATATPARAGSSGTLEGLALPERPLTQAAPSPEPSPPPATRTHVVVAGESLWSIAQDHSPGGTAATTSTEVARWHDANRDVIGSDPDLIHPGQRLDPPGAR</sequence>
<keyword evidence="2" id="KW-0472">Membrane</keyword>
<dbReference type="InterPro" id="IPR018392">
    <property type="entry name" value="LysM"/>
</dbReference>
<dbReference type="AlphaFoldDB" id="A0A8I0K0G3"/>
<dbReference type="RefSeq" id="WP_187768840.1">
    <property type="nucleotide sequence ID" value="NZ_JACTVM010000001.1"/>
</dbReference>
<dbReference type="Pfam" id="PF01476">
    <property type="entry name" value="LysM"/>
    <property type="match status" value="1"/>
</dbReference>
<feature type="region of interest" description="Disordered" evidence="1">
    <location>
        <begin position="68"/>
        <end position="101"/>
    </location>
</feature>
<protein>
    <submittedName>
        <fullName evidence="4">LysM peptidoglycan-binding domain-containing protein</fullName>
    </submittedName>
</protein>
<gene>
    <name evidence="4" type="ORF">IBG24_05455</name>
</gene>
<evidence type="ECO:0000256" key="2">
    <source>
        <dbReference type="SAM" id="Phobius"/>
    </source>
</evidence>
<dbReference type="Gene3D" id="3.10.350.10">
    <property type="entry name" value="LysM domain"/>
    <property type="match status" value="1"/>
</dbReference>
<dbReference type="InterPro" id="IPR036779">
    <property type="entry name" value="LysM_dom_sf"/>
</dbReference>
<dbReference type="EMBL" id="JACTVM010000001">
    <property type="protein sequence ID" value="MBC9225758.1"/>
    <property type="molecule type" value="Genomic_DNA"/>
</dbReference>
<comment type="caution">
    <text evidence="4">The sequence shown here is derived from an EMBL/GenBank/DDBJ whole genome shotgun (WGS) entry which is preliminary data.</text>
</comment>
<evidence type="ECO:0000256" key="1">
    <source>
        <dbReference type="SAM" id="MobiDB-lite"/>
    </source>
</evidence>
<reference evidence="4" key="1">
    <citation type="submission" date="2020-09" db="EMBL/GenBank/DDBJ databases">
        <title>Novel species in genus Aeromicrobium.</title>
        <authorList>
            <person name="Zhang G."/>
        </authorList>
    </citation>
    <scope>NUCLEOTIDE SEQUENCE</scope>
    <source>
        <strain evidence="4">Zg-636</strain>
    </source>
</reference>